<keyword evidence="6 10" id="KW-0676">Redox-active center</keyword>
<feature type="active site" description="Nucleophile" evidence="9">
    <location>
        <position position="32"/>
    </location>
</feature>
<evidence type="ECO:0000256" key="5">
    <source>
        <dbReference type="ARBA" id="ARBA00023157"/>
    </source>
</evidence>
<dbReference type="Gene3D" id="3.40.30.10">
    <property type="entry name" value="Glutaredoxin"/>
    <property type="match status" value="1"/>
</dbReference>
<dbReference type="Pfam" id="PF00085">
    <property type="entry name" value="Thioredoxin"/>
    <property type="match status" value="1"/>
</dbReference>
<evidence type="ECO:0000256" key="10">
    <source>
        <dbReference type="PIRSR" id="PIRSR000077-4"/>
    </source>
</evidence>
<dbReference type="AlphaFoldDB" id="A0A2N0UJ92"/>
<evidence type="ECO:0000256" key="3">
    <source>
        <dbReference type="ARBA" id="ARBA00022448"/>
    </source>
</evidence>
<evidence type="ECO:0000313" key="12">
    <source>
        <dbReference type="EMBL" id="PKD27056.1"/>
    </source>
</evidence>
<proteinExistence type="inferred from homology"/>
<organism evidence="12 13">
    <name type="scientific">Ruminococcus bromii</name>
    <dbReference type="NCBI Taxonomy" id="40518"/>
    <lineage>
        <taxon>Bacteria</taxon>
        <taxon>Bacillati</taxon>
        <taxon>Bacillota</taxon>
        <taxon>Clostridia</taxon>
        <taxon>Eubacteriales</taxon>
        <taxon>Oscillospiraceae</taxon>
        <taxon>Ruminococcus</taxon>
    </lineage>
</organism>
<feature type="site" description="Contributes to redox potential value" evidence="9">
    <location>
        <position position="31"/>
    </location>
</feature>
<keyword evidence="3" id="KW-0813">Transport</keyword>
<gene>
    <name evidence="12" type="primary">trxA_3</name>
    <name evidence="12" type="ORF">RBATCC27255_01924</name>
</gene>
<keyword evidence="13" id="KW-1185">Reference proteome</keyword>
<evidence type="ECO:0000256" key="8">
    <source>
        <dbReference type="PIRNR" id="PIRNR000077"/>
    </source>
</evidence>
<feature type="domain" description="Thioredoxin" evidence="11">
    <location>
        <begin position="1"/>
        <end position="105"/>
    </location>
</feature>
<feature type="site" description="Deprotonates C-terminal active site Cys" evidence="9">
    <location>
        <position position="23"/>
    </location>
</feature>
<dbReference type="FunFam" id="3.40.30.10:FF:000001">
    <property type="entry name" value="Thioredoxin"/>
    <property type="match status" value="1"/>
</dbReference>
<dbReference type="PANTHER" id="PTHR45663:SF11">
    <property type="entry name" value="GEO12009P1"/>
    <property type="match status" value="1"/>
</dbReference>
<accession>A0A2N0UJ92</accession>
<dbReference type="PRINTS" id="PR00421">
    <property type="entry name" value="THIOREDOXIN"/>
</dbReference>
<dbReference type="PIRSF" id="PIRSF000077">
    <property type="entry name" value="Thioredoxin"/>
    <property type="match status" value="1"/>
</dbReference>
<reference evidence="12" key="1">
    <citation type="journal article" date="2018" name="Environ. Microbiol.">
        <title>Sporulation capability and amylosome conservation among diverse human colonic and rumen isolates of the keystone starch-degrader Ruminococcus bromii.</title>
        <authorList>
            <person name="Mukhopadhya I."/>
            <person name="Morais S."/>
            <person name="Laverde-Gomez J."/>
            <person name="Sheridan P.O."/>
            <person name="Walker A.W."/>
            <person name="Kelly W."/>
            <person name="Klieve A.V."/>
            <person name="Ouwerkerk D."/>
            <person name="Duncan S.H."/>
            <person name="Louis P."/>
            <person name="Koropatkin N."/>
            <person name="Cockburn D."/>
            <person name="Kibler R."/>
            <person name="Cooper P.J."/>
            <person name="Sandoval C."/>
            <person name="Crost E."/>
            <person name="Juge N."/>
            <person name="Bayer E.A."/>
            <person name="Flint H.J."/>
        </authorList>
    </citation>
    <scope>NUCLEOTIDE SEQUENCE [LARGE SCALE GENOMIC DNA]</scope>
    <source>
        <strain evidence="12">ATCC 27255</strain>
    </source>
</reference>
<keyword evidence="4" id="KW-0249">Electron transport</keyword>
<keyword evidence="5 10" id="KW-1015">Disulfide bond</keyword>
<dbReference type="GO" id="GO:0015035">
    <property type="term" value="F:protein-disulfide reductase activity"/>
    <property type="evidence" value="ECO:0007669"/>
    <property type="project" value="UniProtKB-UniRule"/>
</dbReference>
<dbReference type="CDD" id="cd02947">
    <property type="entry name" value="TRX_family"/>
    <property type="match status" value="1"/>
</dbReference>
<dbReference type="PROSITE" id="PS51352">
    <property type="entry name" value="THIOREDOXIN_2"/>
    <property type="match status" value="1"/>
</dbReference>
<comment type="caution">
    <text evidence="12">The sequence shown here is derived from an EMBL/GenBank/DDBJ whole genome shotgun (WGS) entry which is preliminary data.</text>
</comment>
<dbReference type="SUPFAM" id="SSF52833">
    <property type="entry name" value="Thioredoxin-like"/>
    <property type="match status" value="1"/>
</dbReference>
<dbReference type="RefSeq" id="WP_206602221.1">
    <property type="nucleotide sequence ID" value="NZ_CABMMZ010000073.1"/>
</dbReference>
<comment type="similarity">
    <text evidence="1 8">Belongs to the thioredoxin family.</text>
</comment>
<dbReference type="Proteomes" id="UP000233425">
    <property type="component" value="Unassembled WGS sequence"/>
</dbReference>
<feature type="site" description="Contributes to redox potential value" evidence="9">
    <location>
        <position position="30"/>
    </location>
</feature>
<feature type="active site" description="Nucleophile" evidence="9">
    <location>
        <position position="29"/>
    </location>
</feature>
<evidence type="ECO:0000256" key="7">
    <source>
        <dbReference type="NCBIfam" id="TIGR01068"/>
    </source>
</evidence>
<dbReference type="GO" id="GO:0005829">
    <property type="term" value="C:cytosol"/>
    <property type="evidence" value="ECO:0007669"/>
    <property type="project" value="TreeGrafter"/>
</dbReference>
<dbReference type="GO" id="GO:0045454">
    <property type="term" value="P:cell redox homeostasis"/>
    <property type="evidence" value="ECO:0007669"/>
    <property type="project" value="TreeGrafter"/>
</dbReference>
<protein>
    <recommendedName>
        <fullName evidence="2 7">Thioredoxin</fullName>
    </recommendedName>
</protein>
<dbReference type="InterPro" id="IPR036249">
    <property type="entry name" value="Thioredoxin-like_sf"/>
</dbReference>
<evidence type="ECO:0000256" key="2">
    <source>
        <dbReference type="ARBA" id="ARBA00020570"/>
    </source>
</evidence>
<name>A0A2N0UJ92_9FIRM</name>
<evidence type="ECO:0000313" key="13">
    <source>
        <dbReference type="Proteomes" id="UP000233425"/>
    </source>
</evidence>
<dbReference type="EMBL" id="NNSR01000073">
    <property type="protein sequence ID" value="PKD27056.1"/>
    <property type="molecule type" value="Genomic_DNA"/>
</dbReference>
<evidence type="ECO:0000256" key="9">
    <source>
        <dbReference type="PIRSR" id="PIRSR000077-1"/>
    </source>
</evidence>
<dbReference type="NCBIfam" id="TIGR01068">
    <property type="entry name" value="thioredoxin"/>
    <property type="match status" value="1"/>
</dbReference>
<dbReference type="PANTHER" id="PTHR45663">
    <property type="entry name" value="GEO12009P1"/>
    <property type="match status" value="1"/>
</dbReference>
<feature type="disulfide bond" description="Redox-active" evidence="10">
    <location>
        <begin position="29"/>
        <end position="32"/>
    </location>
</feature>
<evidence type="ECO:0000256" key="4">
    <source>
        <dbReference type="ARBA" id="ARBA00022982"/>
    </source>
</evidence>
<evidence type="ECO:0000256" key="1">
    <source>
        <dbReference type="ARBA" id="ARBA00008987"/>
    </source>
</evidence>
<dbReference type="InterPro" id="IPR013766">
    <property type="entry name" value="Thioredoxin_domain"/>
</dbReference>
<evidence type="ECO:0000256" key="6">
    <source>
        <dbReference type="ARBA" id="ARBA00023284"/>
    </source>
</evidence>
<sequence>MTENIQKNEFEGLIKSGKPVLADFYAIWCSPCRMLAPTIEEIHSEYSNCFETVKINVDENPELTERYGISGIPALLFFKDGREVFRMSGVQTKERIISAISEKMGESLV</sequence>
<evidence type="ECO:0000259" key="11">
    <source>
        <dbReference type="PROSITE" id="PS51352"/>
    </source>
</evidence>
<dbReference type="InterPro" id="IPR005746">
    <property type="entry name" value="Thioredoxin"/>
</dbReference>